<keyword evidence="2" id="KW-1133">Transmembrane helix</keyword>
<feature type="region of interest" description="Disordered" evidence="1">
    <location>
        <begin position="140"/>
        <end position="244"/>
    </location>
</feature>
<evidence type="ECO:0000313" key="4">
    <source>
        <dbReference type="Proteomes" id="UP001230504"/>
    </source>
</evidence>
<feature type="compositionally biased region" description="Polar residues" evidence="1">
    <location>
        <begin position="174"/>
        <end position="184"/>
    </location>
</feature>
<keyword evidence="2" id="KW-0472">Membrane</keyword>
<dbReference type="EMBL" id="JAHLJV010000090">
    <property type="protein sequence ID" value="KAK1573567.1"/>
    <property type="molecule type" value="Genomic_DNA"/>
</dbReference>
<protein>
    <submittedName>
        <fullName evidence="3">Uncharacterized protein</fullName>
    </submittedName>
</protein>
<dbReference type="RefSeq" id="XP_060409172.1">
    <property type="nucleotide sequence ID" value="XM_060564850.1"/>
</dbReference>
<dbReference type="Proteomes" id="UP001230504">
    <property type="component" value="Unassembled WGS sequence"/>
</dbReference>
<keyword evidence="4" id="KW-1185">Reference proteome</keyword>
<evidence type="ECO:0000313" key="3">
    <source>
        <dbReference type="EMBL" id="KAK1573567.1"/>
    </source>
</evidence>
<dbReference type="GeneID" id="85449090"/>
<accession>A0AAD8UZE5</accession>
<gene>
    <name evidence="3" type="ORF">LY79DRAFT_697492</name>
</gene>
<reference evidence="3" key="1">
    <citation type="submission" date="2021-06" db="EMBL/GenBank/DDBJ databases">
        <title>Comparative genomics, transcriptomics and evolutionary studies reveal genomic signatures of adaptation to plant cell wall in hemibiotrophic fungi.</title>
        <authorList>
            <consortium name="DOE Joint Genome Institute"/>
            <person name="Baroncelli R."/>
            <person name="Diaz J.F."/>
            <person name="Benocci T."/>
            <person name="Peng M."/>
            <person name="Battaglia E."/>
            <person name="Haridas S."/>
            <person name="Andreopoulos W."/>
            <person name="Labutti K."/>
            <person name="Pangilinan J."/>
            <person name="Floch G.L."/>
            <person name="Makela M.R."/>
            <person name="Henrissat B."/>
            <person name="Grigoriev I.V."/>
            <person name="Crouch J.A."/>
            <person name="De Vries R.P."/>
            <person name="Sukno S.A."/>
            <person name="Thon M.R."/>
        </authorList>
    </citation>
    <scope>NUCLEOTIDE SEQUENCE</scope>
    <source>
        <strain evidence="3">CBS 125086</strain>
    </source>
</reference>
<name>A0AAD8UZE5_9PEZI</name>
<feature type="transmembrane region" description="Helical" evidence="2">
    <location>
        <begin position="53"/>
        <end position="74"/>
    </location>
</feature>
<keyword evidence="2" id="KW-0812">Transmembrane</keyword>
<comment type="caution">
    <text evidence="3">The sequence shown here is derived from an EMBL/GenBank/DDBJ whole genome shotgun (WGS) entry which is preliminary data.</text>
</comment>
<sequence length="272" mass="28783">MAPIDTASFGGLLYGGCGYAFLGLVTYTVVNMGGLLALPAWYAGSARGPKERVLLALWFPAIVALWPFVLPPWLAARFGFRACEWLGVMGMRARGRGRKLCCGGGGGDGSVDLESGGEVSLDEGRRRARLGVFVNPFEHRGRSKSRARDDRPEVSENRSPMDRGADGSAAGPEQQRSLPPTTWYTKLPSPEEMQRARAQASSGGFPGSGPDDGNGDGGLDNSAPPASLPQVKADKVVDSGPVGRSEALQRLQTIHEDNGGELGGGWEDVSLR</sequence>
<feature type="compositionally biased region" description="Gly residues" evidence="1">
    <location>
        <begin position="204"/>
        <end position="218"/>
    </location>
</feature>
<proteinExistence type="predicted"/>
<dbReference type="AlphaFoldDB" id="A0AAD8UZE5"/>
<evidence type="ECO:0000256" key="1">
    <source>
        <dbReference type="SAM" id="MobiDB-lite"/>
    </source>
</evidence>
<organism evidence="3 4">
    <name type="scientific">Colletotrichum navitas</name>
    <dbReference type="NCBI Taxonomy" id="681940"/>
    <lineage>
        <taxon>Eukaryota</taxon>
        <taxon>Fungi</taxon>
        <taxon>Dikarya</taxon>
        <taxon>Ascomycota</taxon>
        <taxon>Pezizomycotina</taxon>
        <taxon>Sordariomycetes</taxon>
        <taxon>Hypocreomycetidae</taxon>
        <taxon>Glomerellales</taxon>
        <taxon>Glomerellaceae</taxon>
        <taxon>Colletotrichum</taxon>
        <taxon>Colletotrichum graminicola species complex</taxon>
    </lineage>
</organism>
<feature type="transmembrane region" description="Helical" evidence="2">
    <location>
        <begin position="20"/>
        <end position="41"/>
    </location>
</feature>
<feature type="region of interest" description="Disordered" evidence="1">
    <location>
        <begin position="253"/>
        <end position="272"/>
    </location>
</feature>
<evidence type="ECO:0000256" key="2">
    <source>
        <dbReference type="SAM" id="Phobius"/>
    </source>
</evidence>
<feature type="compositionally biased region" description="Basic and acidic residues" evidence="1">
    <location>
        <begin position="146"/>
        <end position="165"/>
    </location>
</feature>